<dbReference type="RefSeq" id="WP_186776300.1">
    <property type="nucleotide sequence ID" value="NZ_SJPX01000003.1"/>
</dbReference>
<accession>A0A5C6EPV2</accession>
<evidence type="ECO:0000259" key="2">
    <source>
        <dbReference type="Pfam" id="PF04773"/>
    </source>
</evidence>
<name>A0A5C6EPV2_9BACT</name>
<dbReference type="InterPro" id="IPR006860">
    <property type="entry name" value="FecR"/>
</dbReference>
<keyword evidence="1" id="KW-0812">Transmembrane</keyword>
<evidence type="ECO:0000313" key="4">
    <source>
        <dbReference type="Proteomes" id="UP000317977"/>
    </source>
</evidence>
<reference evidence="3 4" key="1">
    <citation type="submission" date="2019-02" db="EMBL/GenBank/DDBJ databases">
        <title>Deep-cultivation of Planctomycetes and their phenomic and genomic characterization uncovers novel biology.</title>
        <authorList>
            <person name="Wiegand S."/>
            <person name="Jogler M."/>
            <person name="Boedeker C."/>
            <person name="Pinto D."/>
            <person name="Vollmers J."/>
            <person name="Rivas-Marin E."/>
            <person name="Kohn T."/>
            <person name="Peeters S.H."/>
            <person name="Heuer A."/>
            <person name="Rast P."/>
            <person name="Oberbeckmann S."/>
            <person name="Bunk B."/>
            <person name="Jeske O."/>
            <person name="Meyerdierks A."/>
            <person name="Storesund J.E."/>
            <person name="Kallscheuer N."/>
            <person name="Luecker S."/>
            <person name="Lage O.M."/>
            <person name="Pohl T."/>
            <person name="Merkel B.J."/>
            <person name="Hornburger P."/>
            <person name="Mueller R.-W."/>
            <person name="Bruemmer F."/>
            <person name="Labrenz M."/>
            <person name="Spormann A.M."/>
            <person name="Op Den Camp H."/>
            <person name="Overmann J."/>
            <person name="Amann R."/>
            <person name="Jetten M.S.M."/>
            <person name="Mascher T."/>
            <person name="Medema M.H."/>
            <person name="Devos D.P."/>
            <person name="Kaster A.-K."/>
            <person name="Ovreas L."/>
            <person name="Rohde M."/>
            <person name="Galperin M.Y."/>
            <person name="Jogler C."/>
        </authorList>
    </citation>
    <scope>NUCLEOTIDE SEQUENCE [LARGE SCALE GENOMIC DNA]</scope>
    <source>
        <strain evidence="3 4">Poly59</strain>
    </source>
</reference>
<keyword evidence="1" id="KW-0472">Membrane</keyword>
<dbReference type="Pfam" id="PF04773">
    <property type="entry name" value="FecR"/>
    <property type="match status" value="1"/>
</dbReference>
<keyword evidence="4" id="KW-1185">Reference proteome</keyword>
<comment type="caution">
    <text evidence="3">The sequence shown here is derived from an EMBL/GenBank/DDBJ whole genome shotgun (WGS) entry which is preliminary data.</text>
</comment>
<keyword evidence="1" id="KW-1133">Transmembrane helix</keyword>
<evidence type="ECO:0000313" key="3">
    <source>
        <dbReference type="EMBL" id="TWU51793.1"/>
    </source>
</evidence>
<sequence length="465" mass="50918">MSSPTDKQNLIADYAAGTIEADAFRELEKSLRRDAEFRRDFIEYLNLDSSLSDLAALSDSEFDAINSEHAFLPEIAVVVPSLSWQKSFVLGGIAAAVLLTVGIVWFTPTTEPVTTNAAGTVEIISLDAARLAGVDQDVRVGDRLDCSRIRLETGTIRVRLDSGVILDLYGPLEGSLESSMRLRLTQGRLNADVGEFGQGFTIVTDHGEIIDLGTRFGVDVSDDEASVAVFDGEVKVKSQGDANMRGPIKVFEGEGVRLRKGRRPRRLSAVWLSQEEFNLSASDASSTVVDVTDNSKMDGFHRFYGIMAGGMREGTIAYTSHASTPRPDVFWHAAEGEEFPAELLGADVVCPFHIDRQEQTLSISLQLGGSANVYVMHDLRRKPSAWLQNDFQKTQFTLRSGPWRPVSPLVQGIEPNRDGDLYVQYSVWKKRVDVAGSVKLGPPQTDGDRGNKAMYGIAVKGISKQ</sequence>
<feature type="transmembrane region" description="Helical" evidence="1">
    <location>
        <begin position="88"/>
        <end position="106"/>
    </location>
</feature>
<feature type="domain" description="FecR protein" evidence="2">
    <location>
        <begin position="158"/>
        <end position="235"/>
    </location>
</feature>
<dbReference type="GO" id="GO:0016989">
    <property type="term" value="F:sigma factor antagonist activity"/>
    <property type="evidence" value="ECO:0007669"/>
    <property type="project" value="TreeGrafter"/>
</dbReference>
<dbReference type="AlphaFoldDB" id="A0A5C6EPV2"/>
<protein>
    <submittedName>
        <fullName evidence="3">FecR protein</fullName>
    </submittedName>
</protein>
<gene>
    <name evidence="3" type="ORF">Poly59_33880</name>
</gene>
<dbReference type="PANTHER" id="PTHR30273">
    <property type="entry name" value="PERIPLASMIC SIGNAL SENSOR AND SIGMA FACTOR ACTIVATOR FECR-RELATED"/>
    <property type="match status" value="1"/>
</dbReference>
<dbReference type="Proteomes" id="UP000317977">
    <property type="component" value="Unassembled WGS sequence"/>
</dbReference>
<dbReference type="EMBL" id="SJPX01000003">
    <property type="protein sequence ID" value="TWU51793.1"/>
    <property type="molecule type" value="Genomic_DNA"/>
</dbReference>
<dbReference type="PANTHER" id="PTHR30273:SF2">
    <property type="entry name" value="PROTEIN FECR"/>
    <property type="match status" value="1"/>
</dbReference>
<organism evidence="3 4">
    <name type="scientific">Rubripirellula reticaptiva</name>
    <dbReference type="NCBI Taxonomy" id="2528013"/>
    <lineage>
        <taxon>Bacteria</taxon>
        <taxon>Pseudomonadati</taxon>
        <taxon>Planctomycetota</taxon>
        <taxon>Planctomycetia</taxon>
        <taxon>Pirellulales</taxon>
        <taxon>Pirellulaceae</taxon>
        <taxon>Rubripirellula</taxon>
    </lineage>
</organism>
<dbReference type="Gene3D" id="2.60.120.1440">
    <property type="match status" value="1"/>
</dbReference>
<dbReference type="InterPro" id="IPR012373">
    <property type="entry name" value="Ferrdict_sens_TM"/>
</dbReference>
<proteinExistence type="predicted"/>
<evidence type="ECO:0000256" key="1">
    <source>
        <dbReference type="SAM" id="Phobius"/>
    </source>
</evidence>